<evidence type="ECO:0000256" key="1">
    <source>
        <dbReference type="ARBA" id="ARBA00004477"/>
    </source>
</evidence>
<dbReference type="PANTHER" id="PTHR10994:SF193">
    <property type="entry name" value="RETICULON-LIKE PROTEIN"/>
    <property type="match status" value="1"/>
</dbReference>
<comment type="subcellular location">
    <subcellularLocation>
        <location evidence="1 6">Endoplasmic reticulum membrane</location>
        <topology evidence="1 6">Multi-pass membrane protein</topology>
    </subcellularLocation>
</comment>
<gene>
    <name evidence="8" type="ORF">LIER_18795</name>
</gene>
<dbReference type="GO" id="GO:0009617">
    <property type="term" value="P:response to bacterium"/>
    <property type="evidence" value="ECO:0007669"/>
    <property type="project" value="InterPro"/>
</dbReference>
<dbReference type="Pfam" id="PF02453">
    <property type="entry name" value="Reticulon"/>
    <property type="match status" value="2"/>
</dbReference>
<dbReference type="InterPro" id="IPR045064">
    <property type="entry name" value="Reticulon-like"/>
</dbReference>
<dbReference type="AlphaFoldDB" id="A0AAV3QGC5"/>
<keyword evidence="3 6" id="KW-0256">Endoplasmic reticulum</keyword>
<evidence type="ECO:0000256" key="2">
    <source>
        <dbReference type="ARBA" id="ARBA00022692"/>
    </source>
</evidence>
<dbReference type="PROSITE" id="PS50845">
    <property type="entry name" value="RETICULON"/>
    <property type="match status" value="1"/>
</dbReference>
<evidence type="ECO:0000256" key="5">
    <source>
        <dbReference type="ARBA" id="ARBA00023136"/>
    </source>
</evidence>
<keyword evidence="2 6" id="KW-0812">Transmembrane</keyword>
<name>A0AAV3QGC5_LITER</name>
<comment type="caution">
    <text evidence="8">The sequence shown here is derived from an EMBL/GenBank/DDBJ whole genome shotgun (WGS) entry which is preliminary data.</text>
</comment>
<evidence type="ECO:0000313" key="9">
    <source>
        <dbReference type="Proteomes" id="UP001454036"/>
    </source>
</evidence>
<reference evidence="8 9" key="1">
    <citation type="submission" date="2024-01" db="EMBL/GenBank/DDBJ databases">
        <title>The complete chloroplast genome sequence of Lithospermum erythrorhizon: insights into the phylogenetic relationship among Boraginaceae species and the maternal lineages of purple gromwells.</title>
        <authorList>
            <person name="Okada T."/>
            <person name="Watanabe K."/>
        </authorList>
    </citation>
    <scope>NUCLEOTIDE SEQUENCE [LARGE SCALE GENOMIC DNA]</scope>
</reference>
<dbReference type="InterPro" id="IPR003388">
    <property type="entry name" value="Reticulon"/>
</dbReference>
<proteinExistence type="predicted"/>
<keyword evidence="9" id="KW-1185">Reference proteome</keyword>
<sequence length="187" mass="21237">MENHEDPKKDEILMEKITEGSDHGGGKPADVFLWRNKKVSAGVLVGATAIWLSFDVLEYHFLTLICNGLILTLAVLFLWSNASFFLTKSRPQIPEVKIPEELGFENFSWCNCGLVDFVNLGSWCSFLTLFYTLFVLLHTVPVLYEKYDDQVDAFGEKALAELKRQYVVFDAKVLSKIPRGPLKDKKV</sequence>
<keyword evidence="4 6" id="KW-1133">Transmembrane helix</keyword>
<feature type="domain" description="Reticulon" evidence="7">
    <location>
        <begin position="28"/>
        <end position="187"/>
    </location>
</feature>
<dbReference type="GO" id="GO:0005789">
    <property type="term" value="C:endoplasmic reticulum membrane"/>
    <property type="evidence" value="ECO:0007669"/>
    <property type="project" value="UniProtKB-SubCell"/>
</dbReference>
<protein>
    <recommendedName>
        <fullName evidence="6">Reticulon-like protein</fullName>
    </recommendedName>
</protein>
<evidence type="ECO:0000256" key="3">
    <source>
        <dbReference type="ARBA" id="ARBA00022824"/>
    </source>
</evidence>
<dbReference type="EMBL" id="BAABME010004548">
    <property type="protein sequence ID" value="GAA0162774.1"/>
    <property type="molecule type" value="Genomic_DNA"/>
</dbReference>
<dbReference type="Proteomes" id="UP001454036">
    <property type="component" value="Unassembled WGS sequence"/>
</dbReference>
<evidence type="ECO:0000259" key="7">
    <source>
        <dbReference type="PROSITE" id="PS50845"/>
    </source>
</evidence>
<organism evidence="8 9">
    <name type="scientific">Lithospermum erythrorhizon</name>
    <name type="common">Purple gromwell</name>
    <name type="synonym">Lithospermum officinale var. erythrorhizon</name>
    <dbReference type="NCBI Taxonomy" id="34254"/>
    <lineage>
        <taxon>Eukaryota</taxon>
        <taxon>Viridiplantae</taxon>
        <taxon>Streptophyta</taxon>
        <taxon>Embryophyta</taxon>
        <taxon>Tracheophyta</taxon>
        <taxon>Spermatophyta</taxon>
        <taxon>Magnoliopsida</taxon>
        <taxon>eudicotyledons</taxon>
        <taxon>Gunneridae</taxon>
        <taxon>Pentapetalae</taxon>
        <taxon>asterids</taxon>
        <taxon>lamiids</taxon>
        <taxon>Boraginales</taxon>
        <taxon>Boraginaceae</taxon>
        <taxon>Boraginoideae</taxon>
        <taxon>Lithospermeae</taxon>
        <taxon>Lithospermum</taxon>
    </lineage>
</organism>
<keyword evidence="5 6" id="KW-0472">Membrane</keyword>
<evidence type="ECO:0000256" key="6">
    <source>
        <dbReference type="RuleBase" id="RU363132"/>
    </source>
</evidence>
<accession>A0AAV3QGC5</accession>
<feature type="transmembrane region" description="Helical" evidence="6">
    <location>
        <begin position="117"/>
        <end position="137"/>
    </location>
</feature>
<evidence type="ECO:0000313" key="8">
    <source>
        <dbReference type="EMBL" id="GAA0162774.1"/>
    </source>
</evidence>
<dbReference type="PANTHER" id="PTHR10994">
    <property type="entry name" value="RETICULON"/>
    <property type="match status" value="1"/>
</dbReference>
<feature type="transmembrane region" description="Helical" evidence="6">
    <location>
        <begin position="64"/>
        <end position="86"/>
    </location>
</feature>
<evidence type="ECO:0000256" key="4">
    <source>
        <dbReference type="ARBA" id="ARBA00022989"/>
    </source>
</evidence>